<accession>A0A6G8Q350</accession>
<dbReference type="AlphaFoldDB" id="A0A6G8Q350"/>
<feature type="domain" description="XdhC Rossmann" evidence="3">
    <location>
        <begin position="97"/>
        <end position="239"/>
    </location>
</feature>
<sequence>MVSIISRWRELLAEQSPVAVATVIEGPEASFGGKLLVTPDDHEGSAGNEDLDRAVVEAARGLLEGGKTETRHFGPRGQRRMEDVAVFVQSFAPPPKMYVFGAIDFASAVARVGKFLGYRVIVCDARAVFATRERFPSADEVVVAWPDEFLKTAEVDRRSVICVLTHDPKFDVPVLKEALNTEAGYIGAMGSRRTHDNRTARLKEEGVTDEALGRISSPIGLDIGSRTPEETAVAIAAEIIAFRTGHAGGRLAERSGPIHEAAPDVAPSPDARDAGRNTAGAARDPR</sequence>
<dbReference type="Pfam" id="PF02625">
    <property type="entry name" value="XdhC_CoxI"/>
    <property type="match status" value="1"/>
</dbReference>
<protein>
    <submittedName>
        <fullName evidence="4">Sulfurylase large subunit</fullName>
    </submittedName>
</protein>
<evidence type="ECO:0000256" key="1">
    <source>
        <dbReference type="SAM" id="MobiDB-lite"/>
    </source>
</evidence>
<proteinExistence type="predicted"/>
<dbReference type="InterPro" id="IPR052698">
    <property type="entry name" value="MoCofactor_Util/Proc"/>
</dbReference>
<organism evidence="4 5">
    <name type="scientific">Rubrobacter marinus</name>
    <dbReference type="NCBI Taxonomy" id="2653852"/>
    <lineage>
        <taxon>Bacteria</taxon>
        <taxon>Bacillati</taxon>
        <taxon>Actinomycetota</taxon>
        <taxon>Rubrobacteria</taxon>
        <taxon>Rubrobacterales</taxon>
        <taxon>Rubrobacteraceae</taxon>
        <taxon>Rubrobacter</taxon>
    </lineage>
</organism>
<feature type="domain" description="XdhC- CoxI" evidence="2">
    <location>
        <begin position="12"/>
        <end position="74"/>
    </location>
</feature>
<reference evidence="4 5" key="1">
    <citation type="submission" date="2019-10" db="EMBL/GenBank/DDBJ databases">
        <title>Rubrobacter sp nov SCSIO 52915 isolated from a deep-sea sediment in the South China Sea.</title>
        <authorList>
            <person name="Chen R.W."/>
        </authorList>
    </citation>
    <scope>NUCLEOTIDE SEQUENCE [LARGE SCALE GENOMIC DNA]</scope>
    <source>
        <strain evidence="4 5">SCSIO 52915</strain>
    </source>
</reference>
<evidence type="ECO:0000259" key="2">
    <source>
        <dbReference type="Pfam" id="PF02625"/>
    </source>
</evidence>
<dbReference type="Proteomes" id="UP000502706">
    <property type="component" value="Chromosome"/>
</dbReference>
<dbReference type="InterPro" id="IPR027051">
    <property type="entry name" value="XdhC_Rossmann_dom"/>
</dbReference>
<dbReference type="Pfam" id="PF13478">
    <property type="entry name" value="XdhC_C"/>
    <property type="match status" value="1"/>
</dbReference>
<dbReference type="InterPro" id="IPR003777">
    <property type="entry name" value="XdhC_CoxI"/>
</dbReference>
<dbReference type="PANTHER" id="PTHR30388:SF4">
    <property type="entry name" value="MOLYBDENUM COFACTOR INSERTION CHAPERONE PAOD"/>
    <property type="match status" value="1"/>
</dbReference>
<gene>
    <name evidence="4" type="ORF">GBA65_20350</name>
</gene>
<feature type="region of interest" description="Disordered" evidence="1">
    <location>
        <begin position="250"/>
        <end position="286"/>
    </location>
</feature>
<dbReference type="PANTHER" id="PTHR30388">
    <property type="entry name" value="ALDEHYDE OXIDOREDUCTASE MOLYBDENUM COFACTOR ASSEMBLY PROTEIN"/>
    <property type="match status" value="1"/>
</dbReference>
<name>A0A6G8Q350_9ACTN</name>
<dbReference type="EMBL" id="CP045121">
    <property type="protein sequence ID" value="QIN80924.1"/>
    <property type="molecule type" value="Genomic_DNA"/>
</dbReference>
<evidence type="ECO:0000259" key="3">
    <source>
        <dbReference type="Pfam" id="PF13478"/>
    </source>
</evidence>
<dbReference type="Gene3D" id="3.40.50.720">
    <property type="entry name" value="NAD(P)-binding Rossmann-like Domain"/>
    <property type="match status" value="1"/>
</dbReference>
<dbReference type="KEGG" id="rmar:GBA65_20350"/>
<keyword evidence="5" id="KW-1185">Reference proteome</keyword>
<evidence type="ECO:0000313" key="5">
    <source>
        <dbReference type="Proteomes" id="UP000502706"/>
    </source>
</evidence>
<evidence type="ECO:0000313" key="4">
    <source>
        <dbReference type="EMBL" id="QIN80924.1"/>
    </source>
</evidence>